<evidence type="ECO:0000313" key="4">
    <source>
        <dbReference type="Proteomes" id="UP001445335"/>
    </source>
</evidence>
<evidence type="ECO:0000313" key="3">
    <source>
        <dbReference type="EMBL" id="KAK9828396.1"/>
    </source>
</evidence>
<keyword evidence="4" id="KW-1185">Reference proteome</keyword>
<gene>
    <name evidence="3" type="ORF">WJX81_003744</name>
</gene>
<evidence type="ECO:0000256" key="1">
    <source>
        <dbReference type="SAM" id="Coils"/>
    </source>
</evidence>
<dbReference type="EMBL" id="JALJOU010000051">
    <property type="protein sequence ID" value="KAK9828396.1"/>
    <property type="molecule type" value="Genomic_DNA"/>
</dbReference>
<feature type="region of interest" description="Disordered" evidence="2">
    <location>
        <begin position="38"/>
        <end position="72"/>
    </location>
</feature>
<proteinExistence type="predicted"/>
<feature type="coiled-coil region" evidence="1">
    <location>
        <begin position="90"/>
        <end position="117"/>
    </location>
</feature>
<feature type="compositionally biased region" description="Gly residues" evidence="2">
    <location>
        <begin position="62"/>
        <end position="72"/>
    </location>
</feature>
<accession>A0AAW1R4P2</accession>
<protein>
    <submittedName>
        <fullName evidence="3">Uncharacterized protein</fullName>
    </submittedName>
</protein>
<sequence length="250" mass="25005">MASKPPEEKSWVELAGEAAELAKGALAKIGKTVSSALSAITPLPPQERQPPERPKSSFGQPPWGGGRGGGLASGGGLLGGMLGRIVAATLGGAMEQLQQQQAQAQDLQARALTLLQSDERVRQRLGGSVSVAPGGLSTRGSVQSMNGRSTRTLAVDFPVVGPSGRFAAASVVQRQGATTVGLETLEVSLQLPGGEVLQVTGGGKGGRGGGGGGPWQNNRGRRRGGGGAGGSSSGSGGNGGRVIDVDYKVH</sequence>
<name>A0AAW1R4P2_9CHLO</name>
<feature type="compositionally biased region" description="Gly residues" evidence="2">
    <location>
        <begin position="225"/>
        <end position="240"/>
    </location>
</feature>
<dbReference type="Proteomes" id="UP001445335">
    <property type="component" value="Unassembled WGS sequence"/>
</dbReference>
<keyword evidence="1" id="KW-0175">Coiled coil</keyword>
<organism evidence="3 4">
    <name type="scientific">Elliptochloris bilobata</name>
    <dbReference type="NCBI Taxonomy" id="381761"/>
    <lineage>
        <taxon>Eukaryota</taxon>
        <taxon>Viridiplantae</taxon>
        <taxon>Chlorophyta</taxon>
        <taxon>core chlorophytes</taxon>
        <taxon>Trebouxiophyceae</taxon>
        <taxon>Trebouxiophyceae incertae sedis</taxon>
        <taxon>Elliptochloris clade</taxon>
        <taxon>Elliptochloris</taxon>
    </lineage>
</organism>
<evidence type="ECO:0000256" key="2">
    <source>
        <dbReference type="SAM" id="MobiDB-lite"/>
    </source>
</evidence>
<feature type="region of interest" description="Disordered" evidence="2">
    <location>
        <begin position="196"/>
        <end position="250"/>
    </location>
</feature>
<comment type="caution">
    <text evidence="3">The sequence shown here is derived from an EMBL/GenBank/DDBJ whole genome shotgun (WGS) entry which is preliminary data.</text>
</comment>
<dbReference type="AlphaFoldDB" id="A0AAW1R4P2"/>
<feature type="compositionally biased region" description="Gly residues" evidence="2">
    <location>
        <begin position="200"/>
        <end position="214"/>
    </location>
</feature>
<reference evidence="3 4" key="1">
    <citation type="journal article" date="2024" name="Nat. Commun.">
        <title>Phylogenomics reveals the evolutionary origins of lichenization in chlorophyte algae.</title>
        <authorList>
            <person name="Puginier C."/>
            <person name="Libourel C."/>
            <person name="Otte J."/>
            <person name="Skaloud P."/>
            <person name="Haon M."/>
            <person name="Grisel S."/>
            <person name="Petersen M."/>
            <person name="Berrin J.G."/>
            <person name="Delaux P.M."/>
            <person name="Dal Grande F."/>
            <person name="Keller J."/>
        </authorList>
    </citation>
    <scope>NUCLEOTIDE SEQUENCE [LARGE SCALE GENOMIC DNA]</scope>
    <source>
        <strain evidence="3 4">SAG 245.80</strain>
    </source>
</reference>